<dbReference type="Gene3D" id="3.90.1590.10">
    <property type="entry name" value="glutathione-dependent formaldehyde- activating enzyme (gfa)"/>
    <property type="match status" value="1"/>
</dbReference>
<organism evidence="7 8">
    <name type="scientific">Effrenium voratum</name>
    <dbReference type="NCBI Taxonomy" id="2562239"/>
    <lineage>
        <taxon>Eukaryota</taxon>
        <taxon>Sar</taxon>
        <taxon>Alveolata</taxon>
        <taxon>Dinophyceae</taxon>
        <taxon>Suessiales</taxon>
        <taxon>Symbiodiniaceae</taxon>
        <taxon>Effrenium</taxon>
    </lineage>
</organism>
<keyword evidence="3" id="KW-0862">Zinc</keyword>
<keyword evidence="8" id="KW-1185">Reference proteome</keyword>
<comment type="similarity">
    <text evidence="1">Belongs to the Gfa family.</text>
</comment>
<keyword evidence="2" id="KW-0479">Metal-binding</keyword>
<feature type="compositionally biased region" description="Basic and acidic residues" evidence="5">
    <location>
        <begin position="389"/>
        <end position="415"/>
    </location>
</feature>
<feature type="domain" description="CENP-V/GFA" evidence="6">
    <location>
        <begin position="7"/>
        <end position="122"/>
    </location>
</feature>
<accession>A0AA36IL51</accession>
<dbReference type="EMBL" id="CAUJNA010001682">
    <property type="protein sequence ID" value="CAJ1388412.1"/>
    <property type="molecule type" value="Genomic_DNA"/>
</dbReference>
<evidence type="ECO:0000256" key="3">
    <source>
        <dbReference type="ARBA" id="ARBA00022833"/>
    </source>
</evidence>
<evidence type="ECO:0000256" key="5">
    <source>
        <dbReference type="SAM" id="MobiDB-lite"/>
    </source>
</evidence>
<dbReference type="PROSITE" id="PS51891">
    <property type="entry name" value="CENP_V_GFA"/>
    <property type="match status" value="2"/>
</dbReference>
<sequence>MADVLQLPSSCLCKKVRFLAPVDRERSWLACHCPDCRRAHGAAWVPLVPLVKGLELHGARGSLKEGPFSTCSGLEGSLNAEVRRHFCQSCGSTCLVSLHMEGQVRCSLLPAGVLSDKDFPKDFCPKLQDLGTQSPAPFGPLAGPVFSKNPGLPILGSCLCGRCRFRTVRSPRELQHCHCSMCRQISGAAYQTWTPVPKMEMEWITPNALKTVRASRHATREFCQDCGSAMTIMYSSQRSTVWVSAAAYDKTAFFGLQRQQALHICADSAPPWHLPDRWALDGIKRIGDVCEDTDEAEPEAGPYLEAGAESEEEDFQLQQVLQRSRLEVTGCDQTSGSSSSSSKPNPQLAALQELTGCSLLQAEQALATTGSIDAAAEALLGCADSDLPATRDSDSPKKRPELELEDDRLAKKPKSEAGTNCQAGAASGPGFQVVWRGELAKKLKSSSAVIDLCD</sequence>
<dbReference type="SUPFAM" id="SSF51316">
    <property type="entry name" value="Mss4-like"/>
    <property type="match status" value="2"/>
</dbReference>
<proteinExistence type="inferred from homology"/>
<dbReference type="InterPro" id="IPR006913">
    <property type="entry name" value="CENP-V/GFA"/>
</dbReference>
<gene>
    <name evidence="7" type="ORF">EVOR1521_LOCUS14288</name>
</gene>
<keyword evidence="4" id="KW-0456">Lyase</keyword>
<protein>
    <recommendedName>
        <fullName evidence="6">CENP-V/GFA domain-containing protein</fullName>
    </recommendedName>
</protein>
<feature type="region of interest" description="Disordered" evidence="5">
    <location>
        <begin position="386"/>
        <end position="428"/>
    </location>
</feature>
<dbReference type="Gene3D" id="2.170.150.70">
    <property type="match status" value="1"/>
</dbReference>
<evidence type="ECO:0000256" key="2">
    <source>
        <dbReference type="ARBA" id="ARBA00022723"/>
    </source>
</evidence>
<dbReference type="Pfam" id="PF04828">
    <property type="entry name" value="GFA"/>
    <property type="match status" value="2"/>
</dbReference>
<evidence type="ECO:0000313" key="7">
    <source>
        <dbReference type="EMBL" id="CAJ1388412.1"/>
    </source>
</evidence>
<dbReference type="GO" id="GO:0046872">
    <property type="term" value="F:metal ion binding"/>
    <property type="evidence" value="ECO:0007669"/>
    <property type="project" value="UniProtKB-KW"/>
</dbReference>
<dbReference type="AlphaFoldDB" id="A0AA36IL51"/>
<evidence type="ECO:0000256" key="1">
    <source>
        <dbReference type="ARBA" id="ARBA00005495"/>
    </source>
</evidence>
<comment type="caution">
    <text evidence="7">The sequence shown here is derived from an EMBL/GenBank/DDBJ whole genome shotgun (WGS) entry which is preliminary data.</text>
</comment>
<evidence type="ECO:0000313" key="8">
    <source>
        <dbReference type="Proteomes" id="UP001178507"/>
    </source>
</evidence>
<dbReference type="GO" id="GO:0016846">
    <property type="term" value="F:carbon-sulfur lyase activity"/>
    <property type="evidence" value="ECO:0007669"/>
    <property type="project" value="InterPro"/>
</dbReference>
<dbReference type="InterPro" id="IPR011057">
    <property type="entry name" value="Mss4-like_sf"/>
</dbReference>
<evidence type="ECO:0000259" key="6">
    <source>
        <dbReference type="PROSITE" id="PS51891"/>
    </source>
</evidence>
<dbReference type="Proteomes" id="UP001178507">
    <property type="component" value="Unassembled WGS sequence"/>
</dbReference>
<dbReference type="PANTHER" id="PTHR33337">
    <property type="entry name" value="GFA DOMAIN-CONTAINING PROTEIN"/>
    <property type="match status" value="1"/>
</dbReference>
<feature type="domain" description="CENP-V/GFA" evidence="6">
    <location>
        <begin position="154"/>
        <end position="273"/>
    </location>
</feature>
<reference evidence="7" key="1">
    <citation type="submission" date="2023-08" db="EMBL/GenBank/DDBJ databases">
        <authorList>
            <person name="Chen Y."/>
            <person name="Shah S."/>
            <person name="Dougan E. K."/>
            <person name="Thang M."/>
            <person name="Chan C."/>
        </authorList>
    </citation>
    <scope>NUCLEOTIDE SEQUENCE</scope>
</reference>
<dbReference type="PANTHER" id="PTHR33337:SF40">
    <property type="entry name" value="CENP-V_GFA DOMAIN-CONTAINING PROTEIN-RELATED"/>
    <property type="match status" value="1"/>
</dbReference>
<evidence type="ECO:0000256" key="4">
    <source>
        <dbReference type="ARBA" id="ARBA00023239"/>
    </source>
</evidence>
<name>A0AA36IL51_9DINO</name>